<sequence>MGMPAAKQGDRVTAVDLHLIQPLNGPTVTVPHAFSGVLTQQLSPDVRIMGRAAATVGSVAVNTPPHLPQGGLFVNPPANRGTVTAGSARVRINGRAAARSGDSAQTCADPPNPGGKVVAAGTVRIGG</sequence>
<name>A0A6G4XEJ5_9ACTN</name>
<gene>
    <name evidence="1" type="ORF">G6045_09775</name>
</gene>
<dbReference type="EMBL" id="JAAKZW010000024">
    <property type="protein sequence ID" value="NGO75959.1"/>
    <property type="molecule type" value="Genomic_DNA"/>
</dbReference>
<dbReference type="Gene3D" id="2.60.200.60">
    <property type="match status" value="1"/>
</dbReference>
<evidence type="ECO:0000313" key="2">
    <source>
        <dbReference type="Proteomes" id="UP000481109"/>
    </source>
</evidence>
<comment type="caution">
    <text evidence="1">The sequence shown here is derived from an EMBL/GenBank/DDBJ whole genome shotgun (WGS) entry which is preliminary data.</text>
</comment>
<dbReference type="Pfam" id="PF05488">
    <property type="entry name" value="PAAR_motif"/>
    <property type="match status" value="1"/>
</dbReference>
<organism evidence="1 2">
    <name type="scientific">Streptomyces mesophilus</name>
    <dbReference type="NCBI Taxonomy" id="1775132"/>
    <lineage>
        <taxon>Bacteria</taxon>
        <taxon>Bacillati</taxon>
        <taxon>Actinomycetota</taxon>
        <taxon>Actinomycetes</taxon>
        <taxon>Kitasatosporales</taxon>
        <taxon>Streptomycetaceae</taxon>
        <taxon>Streptomyces</taxon>
    </lineage>
</organism>
<dbReference type="InterPro" id="IPR008727">
    <property type="entry name" value="PAAR_motif"/>
</dbReference>
<keyword evidence="2" id="KW-1185">Reference proteome</keyword>
<evidence type="ECO:0000313" key="1">
    <source>
        <dbReference type="EMBL" id="NGO75959.1"/>
    </source>
</evidence>
<evidence type="ECO:0008006" key="3">
    <source>
        <dbReference type="Google" id="ProtNLM"/>
    </source>
</evidence>
<reference evidence="1 2" key="1">
    <citation type="submission" date="2020-02" db="EMBL/GenBank/DDBJ databases">
        <title>Whole-genome analyses of novel actinobacteria.</title>
        <authorList>
            <person name="Sahin N."/>
            <person name="Tokatli A."/>
        </authorList>
    </citation>
    <scope>NUCLEOTIDE SEQUENCE [LARGE SCALE GENOMIC DNA]</scope>
    <source>
        <strain evidence="1 2">YC504</strain>
    </source>
</reference>
<dbReference type="AlphaFoldDB" id="A0A6G4XEJ5"/>
<dbReference type="CDD" id="cd14740">
    <property type="entry name" value="PAAR_4"/>
    <property type="match status" value="1"/>
</dbReference>
<proteinExistence type="predicted"/>
<accession>A0A6G4XEJ5</accession>
<dbReference type="Proteomes" id="UP000481109">
    <property type="component" value="Unassembled WGS sequence"/>
</dbReference>
<protein>
    <recommendedName>
        <fullName evidence="3">PAAR domain-containing protein</fullName>
    </recommendedName>
</protein>